<name>A0A0A9E8K5_ARUDO</name>
<dbReference type="EMBL" id="GBRH01203680">
    <property type="protein sequence ID" value="JAD94215.1"/>
    <property type="molecule type" value="Transcribed_RNA"/>
</dbReference>
<evidence type="ECO:0000313" key="1">
    <source>
        <dbReference type="EMBL" id="JAD94215.1"/>
    </source>
</evidence>
<organism evidence="1">
    <name type="scientific">Arundo donax</name>
    <name type="common">Giant reed</name>
    <name type="synonym">Donax arundinaceus</name>
    <dbReference type="NCBI Taxonomy" id="35708"/>
    <lineage>
        <taxon>Eukaryota</taxon>
        <taxon>Viridiplantae</taxon>
        <taxon>Streptophyta</taxon>
        <taxon>Embryophyta</taxon>
        <taxon>Tracheophyta</taxon>
        <taxon>Spermatophyta</taxon>
        <taxon>Magnoliopsida</taxon>
        <taxon>Liliopsida</taxon>
        <taxon>Poales</taxon>
        <taxon>Poaceae</taxon>
        <taxon>PACMAD clade</taxon>
        <taxon>Arundinoideae</taxon>
        <taxon>Arundineae</taxon>
        <taxon>Arundo</taxon>
    </lineage>
</organism>
<accession>A0A0A9E8K5</accession>
<reference evidence="1" key="1">
    <citation type="submission" date="2014-09" db="EMBL/GenBank/DDBJ databases">
        <authorList>
            <person name="Magalhaes I.L.F."/>
            <person name="Oliveira U."/>
            <person name="Santos F.R."/>
            <person name="Vidigal T.H.D.A."/>
            <person name="Brescovit A.D."/>
            <person name="Santos A.J."/>
        </authorList>
    </citation>
    <scope>NUCLEOTIDE SEQUENCE</scope>
    <source>
        <tissue evidence="1">Shoot tissue taken approximately 20 cm above the soil surface</tissue>
    </source>
</reference>
<reference evidence="1" key="2">
    <citation type="journal article" date="2015" name="Data Brief">
        <title>Shoot transcriptome of the giant reed, Arundo donax.</title>
        <authorList>
            <person name="Barrero R.A."/>
            <person name="Guerrero F.D."/>
            <person name="Moolhuijzen P."/>
            <person name="Goolsby J.A."/>
            <person name="Tidwell J."/>
            <person name="Bellgard S.E."/>
            <person name="Bellgard M.I."/>
        </authorList>
    </citation>
    <scope>NUCLEOTIDE SEQUENCE</scope>
    <source>
        <tissue evidence="1">Shoot tissue taken approximately 20 cm above the soil surface</tissue>
    </source>
</reference>
<dbReference type="AlphaFoldDB" id="A0A0A9E8K5"/>
<protein>
    <submittedName>
        <fullName evidence="1">Uncharacterized protein</fullName>
    </submittedName>
</protein>
<sequence length="46" mass="5107">MAGGCFKGSGLRPASGNSRMSVESKWGHIRADSSCYYRASKWYRTC</sequence>
<proteinExistence type="predicted"/>